<keyword evidence="1" id="KW-0472">Membrane</keyword>
<evidence type="ECO:0000256" key="1">
    <source>
        <dbReference type="SAM" id="Phobius"/>
    </source>
</evidence>
<reference evidence="2" key="1">
    <citation type="journal article" date="2016" name="J. Antimicrob. Chemother.">
        <title>Novel chromosome-encoded erm(47) determinant responsible for constitutive MLSB resistance in Helcococcus kunzii.</title>
        <authorList>
            <person name="Guerin F."/>
            <person name="Isnard C."/>
            <person name="Bucquet F."/>
            <person name="Fines-Guyon M."/>
            <person name="Giard J.C."/>
            <person name="Burrus V."/>
            <person name="Cattoir V."/>
        </authorList>
    </citation>
    <scope>NUCLEOTIDE SEQUENCE</scope>
    <source>
        <strain evidence="2">UCN99</strain>
    </source>
</reference>
<accession>A0A1B2JLC0</accession>
<organism evidence="2">
    <name type="scientific">Helcococcus kunzii</name>
    <dbReference type="NCBI Taxonomy" id="40091"/>
    <lineage>
        <taxon>Bacteria</taxon>
        <taxon>Bacillati</taxon>
        <taxon>Bacillota</taxon>
        <taxon>Tissierellia</taxon>
        <taxon>Tissierellales</taxon>
        <taxon>Peptoniphilaceae</taxon>
        <taxon>Helcococcus</taxon>
    </lineage>
</organism>
<keyword evidence="1" id="KW-1133">Transmembrane helix</keyword>
<feature type="transmembrane region" description="Helical" evidence="1">
    <location>
        <begin position="7"/>
        <end position="27"/>
    </location>
</feature>
<dbReference type="AlphaFoldDB" id="A0A1B2JLC0"/>
<evidence type="ECO:0000313" key="2">
    <source>
        <dbReference type="EMBL" id="ANZ79425.1"/>
    </source>
</evidence>
<proteinExistence type="predicted"/>
<name>A0A1B2JLC0_9FIRM</name>
<feature type="transmembrane region" description="Helical" evidence="1">
    <location>
        <begin position="33"/>
        <end position="53"/>
    </location>
</feature>
<protein>
    <submittedName>
        <fullName evidence="2">Uncharacterized protein</fullName>
    </submittedName>
</protein>
<dbReference type="EMBL" id="KU612222">
    <property type="protein sequence ID" value="ANZ79425.1"/>
    <property type="molecule type" value="Genomic_DNA"/>
</dbReference>
<keyword evidence="1" id="KW-0812">Transmembrane</keyword>
<sequence length="68" mass="7791">MGKIVYLIIQIIVITCIFAIAITASYFGLPNPIGVIIGVILFIVYDVLFMTLIDKFEKRRRKFSKTNH</sequence>